<dbReference type="InterPro" id="IPR006140">
    <property type="entry name" value="D-isomer_DH_NAD-bd"/>
</dbReference>
<dbReference type="GO" id="GO:0030267">
    <property type="term" value="F:glyoxylate reductase (NADPH) activity"/>
    <property type="evidence" value="ECO:0007669"/>
    <property type="project" value="TreeGrafter"/>
</dbReference>
<evidence type="ECO:0000256" key="2">
    <source>
        <dbReference type="RuleBase" id="RU003719"/>
    </source>
</evidence>
<dbReference type="SUPFAM" id="SSF52283">
    <property type="entry name" value="Formate/glycerate dehydrogenase catalytic domain-like"/>
    <property type="match status" value="1"/>
</dbReference>
<dbReference type="EC" id="1.-.-.-" evidence="5"/>
<evidence type="ECO:0000256" key="1">
    <source>
        <dbReference type="ARBA" id="ARBA00023002"/>
    </source>
</evidence>
<dbReference type="CDD" id="cd05300">
    <property type="entry name" value="2-Hacid_dh_1"/>
    <property type="match status" value="1"/>
</dbReference>
<evidence type="ECO:0000259" key="3">
    <source>
        <dbReference type="Pfam" id="PF00389"/>
    </source>
</evidence>
<dbReference type="RefSeq" id="WP_145113733.1">
    <property type="nucleotide sequence ID" value="NZ_CP036349.1"/>
</dbReference>
<organism evidence="5 6">
    <name type="scientific">Botrimarina mediterranea</name>
    <dbReference type="NCBI Taxonomy" id="2528022"/>
    <lineage>
        <taxon>Bacteria</taxon>
        <taxon>Pseudomonadati</taxon>
        <taxon>Planctomycetota</taxon>
        <taxon>Planctomycetia</taxon>
        <taxon>Pirellulales</taxon>
        <taxon>Lacipirellulaceae</taxon>
        <taxon>Botrimarina</taxon>
    </lineage>
</organism>
<dbReference type="AlphaFoldDB" id="A0A518KAU3"/>
<dbReference type="SUPFAM" id="SSF51735">
    <property type="entry name" value="NAD(P)-binding Rossmann-fold domains"/>
    <property type="match status" value="1"/>
</dbReference>
<evidence type="ECO:0000313" key="6">
    <source>
        <dbReference type="Proteomes" id="UP000316426"/>
    </source>
</evidence>
<dbReference type="EMBL" id="CP036349">
    <property type="protein sequence ID" value="QDV74912.1"/>
    <property type="molecule type" value="Genomic_DNA"/>
</dbReference>
<dbReference type="PANTHER" id="PTHR10996">
    <property type="entry name" value="2-HYDROXYACID DEHYDROGENASE-RELATED"/>
    <property type="match status" value="1"/>
</dbReference>
<dbReference type="KEGG" id="bmei:Spa11_31210"/>
<feature type="domain" description="D-isomer specific 2-hydroxyacid dehydrogenase catalytic" evidence="3">
    <location>
        <begin position="44"/>
        <end position="321"/>
    </location>
</feature>
<dbReference type="InterPro" id="IPR029753">
    <property type="entry name" value="D-isomer_DH_CS"/>
</dbReference>
<dbReference type="Gene3D" id="3.40.50.720">
    <property type="entry name" value="NAD(P)-binding Rossmann-like Domain"/>
    <property type="match status" value="2"/>
</dbReference>
<reference evidence="5 6" key="1">
    <citation type="submission" date="2019-02" db="EMBL/GenBank/DDBJ databases">
        <title>Deep-cultivation of Planctomycetes and their phenomic and genomic characterization uncovers novel biology.</title>
        <authorList>
            <person name="Wiegand S."/>
            <person name="Jogler M."/>
            <person name="Boedeker C."/>
            <person name="Pinto D."/>
            <person name="Vollmers J."/>
            <person name="Rivas-Marin E."/>
            <person name="Kohn T."/>
            <person name="Peeters S.H."/>
            <person name="Heuer A."/>
            <person name="Rast P."/>
            <person name="Oberbeckmann S."/>
            <person name="Bunk B."/>
            <person name="Jeske O."/>
            <person name="Meyerdierks A."/>
            <person name="Storesund J.E."/>
            <person name="Kallscheuer N."/>
            <person name="Luecker S."/>
            <person name="Lage O.M."/>
            <person name="Pohl T."/>
            <person name="Merkel B.J."/>
            <person name="Hornburger P."/>
            <person name="Mueller R.-W."/>
            <person name="Bruemmer F."/>
            <person name="Labrenz M."/>
            <person name="Spormann A.M."/>
            <person name="Op den Camp H."/>
            <person name="Overmann J."/>
            <person name="Amann R."/>
            <person name="Jetten M.S.M."/>
            <person name="Mascher T."/>
            <person name="Medema M.H."/>
            <person name="Devos D.P."/>
            <person name="Kaster A.-K."/>
            <person name="Ovreas L."/>
            <person name="Rohde M."/>
            <person name="Galperin M.Y."/>
            <person name="Jogler C."/>
        </authorList>
    </citation>
    <scope>NUCLEOTIDE SEQUENCE [LARGE SCALE GENOMIC DNA]</scope>
    <source>
        <strain evidence="5 6">Spa11</strain>
    </source>
</reference>
<feature type="domain" description="D-isomer specific 2-hydroxyacid dehydrogenase NAD-binding" evidence="4">
    <location>
        <begin position="117"/>
        <end position="291"/>
    </location>
</feature>
<keyword evidence="6" id="KW-1185">Reference proteome</keyword>
<evidence type="ECO:0000313" key="5">
    <source>
        <dbReference type="EMBL" id="QDV74912.1"/>
    </source>
</evidence>
<gene>
    <name evidence="5" type="ORF">Spa11_31210</name>
</gene>
<protein>
    <submittedName>
        <fullName evidence="5">2-hydroxyacid dehydrogenase</fullName>
        <ecNumber evidence="5">1.-.-.-</ecNumber>
    </submittedName>
</protein>
<dbReference type="PANTHER" id="PTHR10996:SF283">
    <property type="entry name" value="GLYOXYLATE_HYDROXYPYRUVATE REDUCTASE B"/>
    <property type="match status" value="1"/>
</dbReference>
<dbReference type="Pfam" id="PF02826">
    <property type="entry name" value="2-Hacid_dh_C"/>
    <property type="match status" value="1"/>
</dbReference>
<evidence type="ECO:0000259" key="4">
    <source>
        <dbReference type="Pfam" id="PF02826"/>
    </source>
</evidence>
<dbReference type="Proteomes" id="UP000316426">
    <property type="component" value="Chromosome"/>
</dbReference>
<sequence length="339" mass="37153">MPSLPNSTTERIVLCFPAESWHLRQIEATVQELGVAAEVINAGQERIAEELPTATIYCGHAKVPVPWAETVAGGRLKWIQSTAAGMDHCLVPEVIASDITVSSASGVLANQVADHTFALLFGLVRSLPVFFRAQQKKEFIRRPTRDLHGSRIGIVGLGGNGRRLVEVLRPFHCRILATDWFPEDKPEGVEALLPADQLDEILPEIDVLILAAPLNAMTRHLIDARRLALLPKGTLLVNMARGPIVDEAAMVDALESGHLGGVGVDVTEVEPLPVESRLWGQPNAIITPHVGGQVATRVEDVTDFFCQNLIRYFRGETVLNLLADKRLGFPRPEHAAWRR</sequence>
<proteinExistence type="inferred from homology"/>
<accession>A0A518KAU3</accession>
<comment type="similarity">
    <text evidence="2">Belongs to the D-isomer specific 2-hydroxyacid dehydrogenase family.</text>
</comment>
<dbReference type="Pfam" id="PF00389">
    <property type="entry name" value="2-Hacid_dh"/>
    <property type="match status" value="1"/>
</dbReference>
<dbReference type="GO" id="GO:0005829">
    <property type="term" value="C:cytosol"/>
    <property type="evidence" value="ECO:0007669"/>
    <property type="project" value="TreeGrafter"/>
</dbReference>
<dbReference type="InterPro" id="IPR036291">
    <property type="entry name" value="NAD(P)-bd_dom_sf"/>
</dbReference>
<dbReference type="InterPro" id="IPR006139">
    <property type="entry name" value="D-isomer_2_OHA_DH_cat_dom"/>
</dbReference>
<dbReference type="GO" id="GO:0016618">
    <property type="term" value="F:hydroxypyruvate reductase [NAD(P)H] activity"/>
    <property type="evidence" value="ECO:0007669"/>
    <property type="project" value="TreeGrafter"/>
</dbReference>
<dbReference type="PROSITE" id="PS00671">
    <property type="entry name" value="D_2_HYDROXYACID_DH_3"/>
    <property type="match status" value="1"/>
</dbReference>
<keyword evidence="1 2" id="KW-0560">Oxidoreductase</keyword>
<name>A0A518KAU3_9BACT</name>
<dbReference type="GO" id="GO:0051287">
    <property type="term" value="F:NAD binding"/>
    <property type="evidence" value="ECO:0007669"/>
    <property type="project" value="InterPro"/>
</dbReference>
<dbReference type="InterPro" id="IPR050223">
    <property type="entry name" value="D-isomer_2-hydroxyacid_DH"/>
</dbReference>